<comment type="caution">
    <text evidence="3">The sequence shown here is derived from an EMBL/GenBank/DDBJ whole genome shotgun (WGS) entry which is preliminary data.</text>
</comment>
<protein>
    <submittedName>
        <fullName evidence="3">Uncharacterized protein</fullName>
    </submittedName>
</protein>
<gene>
    <name evidence="3" type="ORF">D3870_03165</name>
</gene>
<evidence type="ECO:0000313" key="4">
    <source>
        <dbReference type="Proteomes" id="UP000285190"/>
    </source>
</evidence>
<feature type="signal peptide" evidence="2">
    <location>
        <begin position="1"/>
        <end position="22"/>
    </location>
</feature>
<evidence type="ECO:0000256" key="1">
    <source>
        <dbReference type="SAM" id="MobiDB-lite"/>
    </source>
</evidence>
<organism evidence="3 4">
    <name type="scientific">Noviherbaspirillum cavernae</name>
    <dbReference type="NCBI Taxonomy" id="2320862"/>
    <lineage>
        <taxon>Bacteria</taxon>
        <taxon>Pseudomonadati</taxon>
        <taxon>Pseudomonadota</taxon>
        <taxon>Betaproteobacteria</taxon>
        <taxon>Burkholderiales</taxon>
        <taxon>Oxalobacteraceae</taxon>
        <taxon>Noviherbaspirillum</taxon>
    </lineage>
</organism>
<feature type="region of interest" description="Disordered" evidence="1">
    <location>
        <begin position="373"/>
        <end position="406"/>
    </location>
</feature>
<feature type="region of interest" description="Disordered" evidence="1">
    <location>
        <begin position="111"/>
        <end position="133"/>
    </location>
</feature>
<dbReference type="Proteomes" id="UP000285190">
    <property type="component" value="Unassembled WGS sequence"/>
</dbReference>
<feature type="region of interest" description="Disordered" evidence="1">
    <location>
        <begin position="174"/>
        <end position="194"/>
    </location>
</feature>
<dbReference type="OrthoDB" id="5971789at2"/>
<proteinExistence type="predicted"/>
<evidence type="ECO:0000256" key="2">
    <source>
        <dbReference type="SAM" id="SignalP"/>
    </source>
</evidence>
<keyword evidence="2" id="KW-0732">Signal</keyword>
<dbReference type="RefSeq" id="WP_119736603.1">
    <property type="nucleotide sequence ID" value="NZ_QYUN01000002.1"/>
</dbReference>
<sequence length="417" mass="44251">MVNNRRLTAAILLSATAFGAYAQSRGPAAQYWVDLSTSNVSMPGMPDEGSAGAGLLGGLMGGNAFGGSMGMGMSRGKWLDAELYVRANSNGVDGTHAIPSVMNMGPSLLLTPIRPKQSTQGSTRTSRDESTEKPKGRILLYWGCGETVRPGQPKILDFAKQEYGEYAQFFASHGAPSKGVQGRPGHSIWPNERDSKRVPNEASLLGDHAVTGDGVPASLKFTVGAGYDFLPKVQLSTKGEPKDSVLAQWQTMQNAKAYFLTAQGGAESANGAHDMILWSSSEKPDNGWALMTYQSPAQITKLLQQKVVLPPSTANCAIPKAIFEKAQGAMLNMIAYGPELNLSHPQRPQKAPADWQPEWTARVRIKSTGMTMLGMEDGGSERSAGRQSAGAGGDADATSPLPSVPNPLNLLKGIFSN</sequence>
<feature type="chain" id="PRO_5019183895" evidence="2">
    <location>
        <begin position="23"/>
        <end position="417"/>
    </location>
</feature>
<dbReference type="AlphaFoldDB" id="A0A418WY36"/>
<evidence type="ECO:0000313" key="3">
    <source>
        <dbReference type="EMBL" id="RJG05149.1"/>
    </source>
</evidence>
<name>A0A418WY36_9BURK</name>
<dbReference type="EMBL" id="QYUN01000002">
    <property type="protein sequence ID" value="RJG05149.1"/>
    <property type="molecule type" value="Genomic_DNA"/>
</dbReference>
<keyword evidence="4" id="KW-1185">Reference proteome</keyword>
<reference evidence="3 4" key="1">
    <citation type="submission" date="2018-09" db="EMBL/GenBank/DDBJ databases">
        <authorList>
            <person name="Zhu H."/>
        </authorList>
    </citation>
    <scope>NUCLEOTIDE SEQUENCE [LARGE SCALE GENOMIC DNA]</scope>
    <source>
        <strain evidence="3 4">K2R10-39</strain>
    </source>
</reference>
<accession>A0A418WY36</accession>
<feature type="compositionally biased region" description="Low complexity" evidence="1">
    <location>
        <begin position="385"/>
        <end position="406"/>
    </location>
</feature>